<dbReference type="RefSeq" id="WP_061439114.1">
    <property type="nucleotide sequence ID" value="NZ_CALBIY010000053.1"/>
</dbReference>
<evidence type="ECO:0000313" key="1">
    <source>
        <dbReference type="EMBL" id="HAW77327.1"/>
    </source>
</evidence>
<accession>A0A350P7R0</accession>
<dbReference type="AlphaFoldDB" id="A0A350P7R0"/>
<proteinExistence type="predicted"/>
<comment type="caution">
    <text evidence="1">The sequence shown here is derived from an EMBL/GenBank/DDBJ whole genome shotgun (WGS) entry which is preliminary data.</text>
</comment>
<reference evidence="1 2" key="1">
    <citation type="journal article" date="2018" name="Nat. Biotechnol.">
        <title>A standardized bacterial taxonomy based on genome phylogeny substantially revises the tree of life.</title>
        <authorList>
            <person name="Parks D.H."/>
            <person name="Chuvochina M."/>
            <person name="Waite D.W."/>
            <person name="Rinke C."/>
            <person name="Skarshewski A."/>
            <person name="Chaumeil P.A."/>
            <person name="Hugenholtz P."/>
        </authorList>
    </citation>
    <scope>NUCLEOTIDE SEQUENCE [LARGE SCALE GENOMIC DNA]</scope>
    <source>
        <strain evidence="1">UBA11978</strain>
    </source>
</reference>
<sequence length="175" mass="20432">MTSNHVKKRLMYLSGEDFYLFCYSIFIILDGLDCDEKSSFKDYRKLAFLVNIVSSEKLIYIIENSSEAPLNPTDTEILFNSYSSGLMRRSEVLKILFTLEKRGFIELERGSSQDSINLFLKKNVIPKSFFNREVFSKEYENISILRKSVRRLKTLKLETMLDNIYTKNGVSTWGI</sequence>
<protein>
    <submittedName>
        <fullName evidence="1">Uncharacterized protein</fullName>
    </submittedName>
</protein>
<name>A0A350P7R0_9ALTE</name>
<organism evidence="1 2">
    <name type="scientific">Alteromonas australica</name>
    <dbReference type="NCBI Taxonomy" id="589873"/>
    <lineage>
        <taxon>Bacteria</taxon>
        <taxon>Pseudomonadati</taxon>
        <taxon>Pseudomonadota</taxon>
        <taxon>Gammaproteobacteria</taxon>
        <taxon>Alteromonadales</taxon>
        <taxon>Alteromonadaceae</taxon>
        <taxon>Alteromonas/Salinimonas group</taxon>
        <taxon>Alteromonas</taxon>
    </lineage>
</organism>
<evidence type="ECO:0000313" key="2">
    <source>
        <dbReference type="Proteomes" id="UP000263517"/>
    </source>
</evidence>
<gene>
    <name evidence="1" type="ORF">DCW74_16530</name>
</gene>
<dbReference type="Proteomes" id="UP000263517">
    <property type="component" value="Unassembled WGS sequence"/>
</dbReference>
<dbReference type="EMBL" id="DNAN01000582">
    <property type="protein sequence ID" value="HAW77327.1"/>
    <property type="molecule type" value="Genomic_DNA"/>
</dbReference>